<dbReference type="SUPFAM" id="SSF51735">
    <property type="entry name" value="NAD(P)-binding Rossmann-fold domains"/>
    <property type="match status" value="1"/>
</dbReference>
<comment type="similarity">
    <text evidence="1">Belongs to the short-chain dehydrogenases/reductases (SDR) family.</text>
</comment>
<comment type="caution">
    <text evidence="3">The sequence shown here is derived from an EMBL/GenBank/DDBJ whole genome shotgun (WGS) entry which is preliminary data.</text>
</comment>
<protein>
    <submittedName>
        <fullName evidence="3">Glucose 1-dehydrogenase</fullName>
        <ecNumber evidence="3">1.1.1.47</ecNumber>
    </submittedName>
</protein>
<dbReference type="RefSeq" id="WP_160484376.1">
    <property type="nucleotide sequence ID" value="NZ_WUBR01000001.1"/>
</dbReference>
<keyword evidence="2 3" id="KW-0560">Oxidoreductase</keyword>
<sequence length="266" mass="26498">MGQLSGKIACITGAASGIGRASALLFAAEGAKVVLFDRSDAVAEVAEAVKDTGGQAIAVTGDAADEADIAALVKQAQEAFGGLHVFFANAGITGTARGGFFDSDAANWAEVLRVNVVGPFCAVKHAAPVIRDSGGGAIVCTASVAGLRSGAGPAPYSASKAGVINLVQTAAQQLAGTGVRINGICPGLIETGMTAPLYENARAKGLEDKIGLLNPLGRGGEPEEIAKVALFLASDAASYVHGQITVVDGGLSTSHPVSRPPGLKHA</sequence>
<dbReference type="CDD" id="cd05233">
    <property type="entry name" value="SDR_c"/>
    <property type="match status" value="1"/>
</dbReference>
<keyword evidence="4" id="KW-1185">Reference proteome</keyword>
<dbReference type="EMBL" id="WUBR01000001">
    <property type="protein sequence ID" value="MWV26709.1"/>
    <property type="molecule type" value="Genomic_DNA"/>
</dbReference>
<reference evidence="3 4" key="1">
    <citation type="submission" date="2019-12" db="EMBL/GenBank/DDBJ databases">
        <authorList>
            <person name="Lee S.D."/>
        </authorList>
    </citation>
    <scope>NUCLEOTIDE SEQUENCE [LARGE SCALE GENOMIC DNA]</scope>
    <source>
        <strain evidence="3 4">GH3-10</strain>
    </source>
</reference>
<proteinExistence type="inferred from homology"/>
<reference evidence="3 4" key="2">
    <citation type="submission" date="2020-02" db="EMBL/GenBank/DDBJ databases">
        <title>Erythrobacter dongmakensis sp. nov., isolated from a tidal mudflat.</title>
        <authorList>
            <person name="Kim I.S."/>
        </authorList>
    </citation>
    <scope>NUCLEOTIDE SEQUENCE [LARGE SCALE GENOMIC DNA]</scope>
    <source>
        <strain evidence="3 4">GH3-10</strain>
    </source>
</reference>
<evidence type="ECO:0000313" key="3">
    <source>
        <dbReference type="EMBL" id="MWV26709.1"/>
    </source>
</evidence>
<evidence type="ECO:0000256" key="1">
    <source>
        <dbReference type="ARBA" id="ARBA00006484"/>
    </source>
</evidence>
<dbReference type="PANTHER" id="PTHR43180">
    <property type="entry name" value="3-OXOACYL-(ACYL-CARRIER-PROTEIN) REDUCTASE (AFU_ORTHOLOGUE AFUA_6G11210)"/>
    <property type="match status" value="1"/>
</dbReference>
<evidence type="ECO:0000256" key="2">
    <source>
        <dbReference type="ARBA" id="ARBA00023002"/>
    </source>
</evidence>
<dbReference type="AlphaFoldDB" id="A0A844XAA0"/>
<dbReference type="FunFam" id="3.40.50.720:FF:000084">
    <property type="entry name" value="Short-chain dehydrogenase reductase"/>
    <property type="match status" value="1"/>
</dbReference>
<evidence type="ECO:0000313" key="4">
    <source>
        <dbReference type="Proteomes" id="UP000461409"/>
    </source>
</evidence>
<gene>
    <name evidence="3" type="ORF">GRF63_02210</name>
</gene>
<name>A0A844XAA0_9SPHN</name>
<dbReference type="GO" id="GO:0047936">
    <property type="term" value="F:glucose 1-dehydrogenase [NAD(P)+] activity"/>
    <property type="evidence" value="ECO:0007669"/>
    <property type="project" value="UniProtKB-EC"/>
</dbReference>
<dbReference type="InterPro" id="IPR036291">
    <property type="entry name" value="NAD(P)-bd_dom_sf"/>
</dbReference>
<dbReference type="PRINTS" id="PR00081">
    <property type="entry name" value="GDHRDH"/>
</dbReference>
<dbReference type="Proteomes" id="UP000461409">
    <property type="component" value="Unassembled WGS sequence"/>
</dbReference>
<dbReference type="Gene3D" id="3.40.50.720">
    <property type="entry name" value="NAD(P)-binding Rossmann-like Domain"/>
    <property type="match status" value="1"/>
</dbReference>
<dbReference type="InterPro" id="IPR002347">
    <property type="entry name" value="SDR_fam"/>
</dbReference>
<dbReference type="Pfam" id="PF13561">
    <property type="entry name" value="adh_short_C2"/>
    <property type="match status" value="1"/>
</dbReference>
<dbReference type="EC" id="1.1.1.47" evidence="3"/>
<dbReference type="PRINTS" id="PR00080">
    <property type="entry name" value="SDRFAMILY"/>
</dbReference>
<accession>A0A844XAA0</accession>
<dbReference type="PANTHER" id="PTHR43180:SF66">
    <property type="entry name" value="SHORT-CHAIN DEHYDROGENASE_REDUCTASE FAMILY PROTEIN"/>
    <property type="match status" value="1"/>
</dbReference>
<organism evidence="3 4">
    <name type="scientific">Aurantiacibacter rhizosphaerae</name>
    <dbReference type="NCBI Taxonomy" id="2691582"/>
    <lineage>
        <taxon>Bacteria</taxon>
        <taxon>Pseudomonadati</taxon>
        <taxon>Pseudomonadota</taxon>
        <taxon>Alphaproteobacteria</taxon>
        <taxon>Sphingomonadales</taxon>
        <taxon>Erythrobacteraceae</taxon>
        <taxon>Aurantiacibacter</taxon>
    </lineage>
</organism>
<dbReference type="NCBIfam" id="NF005559">
    <property type="entry name" value="PRK07231.1"/>
    <property type="match status" value="1"/>
</dbReference>